<evidence type="ECO:0000256" key="1">
    <source>
        <dbReference type="ARBA" id="ARBA00004127"/>
    </source>
</evidence>
<feature type="transmembrane region" description="Helical" evidence="5">
    <location>
        <begin position="205"/>
        <end position="227"/>
    </location>
</feature>
<evidence type="ECO:0000313" key="7">
    <source>
        <dbReference type="EMBL" id="SBS86560.1"/>
    </source>
</evidence>
<comment type="subcellular location">
    <subcellularLocation>
        <location evidence="1">Endomembrane system</location>
        <topology evidence="1">Multi-pass membrane protein</topology>
    </subcellularLocation>
</comment>
<dbReference type="PROSITE" id="PS50244">
    <property type="entry name" value="S5A_REDUCTASE"/>
    <property type="match status" value="1"/>
</dbReference>
<gene>
    <name evidence="7" type="ORF">POVCU2_0037880</name>
</gene>
<evidence type="ECO:0000256" key="4">
    <source>
        <dbReference type="ARBA" id="ARBA00023136"/>
    </source>
</evidence>
<feature type="domain" description="3-oxo-5-alpha-steroid 4-dehydrogenase C-terminal" evidence="6">
    <location>
        <begin position="195"/>
        <end position="229"/>
    </location>
</feature>
<accession>A0A1A8W3K4</accession>
<evidence type="ECO:0000256" key="5">
    <source>
        <dbReference type="SAM" id="Phobius"/>
    </source>
</evidence>
<dbReference type="InterPro" id="IPR039698">
    <property type="entry name" value="Dfg10/SRD5A3"/>
</dbReference>
<evidence type="ECO:0000259" key="6">
    <source>
        <dbReference type="Pfam" id="PF02544"/>
    </source>
</evidence>
<evidence type="ECO:0000313" key="8">
    <source>
        <dbReference type="Proteomes" id="UP000078560"/>
    </source>
</evidence>
<dbReference type="GO" id="GO:0003865">
    <property type="term" value="F:3-oxo-5-alpha-steroid 4-dehydrogenase activity"/>
    <property type="evidence" value="ECO:0007669"/>
    <property type="project" value="TreeGrafter"/>
</dbReference>
<keyword evidence="3 5" id="KW-1133">Transmembrane helix</keyword>
<dbReference type="GO" id="GO:0006488">
    <property type="term" value="P:dolichol-linked oligosaccharide biosynthetic process"/>
    <property type="evidence" value="ECO:0007669"/>
    <property type="project" value="InterPro"/>
</dbReference>
<dbReference type="Proteomes" id="UP000078560">
    <property type="component" value="Unassembled WGS sequence"/>
</dbReference>
<organism evidence="7 8">
    <name type="scientific">Plasmodium ovale curtisi</name>
    <dbReference type="NCBI Taxonomy" id="864141"/>
    <lineage>
        <taxon>Eukaryota</taxon>
        <taxon>Sar</taxon>
        <taxon>Alveolata</taxon>
        <taxon>Apicomplexa</taxon>
        <taxon>Aconoidasida</taxon>
        <taxon>Haemosporida</taxon>
        <taxon>Plasmodiidae</taxon>
        <taxon>Plasmodium</taxon>
        <taxon>Plasmodium (Plasmodium)</taxon>
    </lineage>
</organism>
<dbReference type="GO" id="GO:0005783">
    <property type="term" value="C:endoplasmic reticulum"/>
    <property type="evidence" value="ECO:0007669"/>
    <property type="project" value="TreeGrafter"/>
</dbReference>
<sequence>MKRVTPSAVPTYSYEADFLKTVCVLYYLVGISFLLISFYSKTISKWSLHGKNLFRKIQKDEEENISIFYTLKKKIDNMIISKKYFAHFYIVGFLGFNDGLKGICAGTQVYVSATTALFEVHLIRRLLEQLLVVRPTPKSFMHVLSYLVGITLIKKKEKNPNGGKYGIGTSSQVMHANGRTNYHANFSPLDAQDIDALYKVPYGGLFYYVSCPHYFAEILIYFSFFLMNLDFFSQPLYGVPNTDQERRTNTCVVPEDMAKCISKVGLRENGEIKLSQELLFLLLPFYIFAGRGK</sequence>
<dbReference type="PANTHER" id="PTHR14624:SF0">
    <property type="entry name" value="POLYPRENOL REDUCTASE"/>
    <property type="match status" value="1"/>
</dbReference>
<dbReference type="EMBL" id="FLQU01000503">
    <property type="protein sequence ID" value="SBS86560.1"/>
    <property type="molecule type" value="Genomic_DNA"/>
</dbReference>
<protein>
    <submittedName>
        <fullName evidence="7">Polyprenol reductase, putative</fullName>
    </submittedName>
</protein>
<evidence type="ECO:0000256" key="3">
    <source>
        <dbReference type="ARBA" id="ARBA00022989"/>
    </source>
</evidence>
<keyword evidence="4 5" id="KW-0472">Membrane</keyword>
<keyword evidence="2 5" id="KW-0812">Transmembrane</keyword>
<dbReference type="PANTHER" id="PTHR14624">
    <property type="entry name" value="DFG10 PROTEIN"/>
    <property type="match status" value="1"/>
</dbReference>
<proteinExistence type="predicted"/>
<name>A0A1A8W3K4_PLAOA</name>
<feature type="transmembrane region" description="Helical" evidence="5">
    <location>
        <begin position="18"/>
        <end position="39"/>
    </location>
</feature>
<evidence type="ECO:0000256" key="2">
    <source>
        <dbReference type="ARBA" id="ARBA00022692"/>
    </source>
</evidence>
<reference evidence="8" key="1">
    <citation type="submission" date="2016-05" db="EMBL/GenBank/DDBJ databases">
        <authorList>
            <person name="Naeem Raeece"/>
        </authorList>
    </citation>
    <scope>NUCLEOTIDE SEQUENCE [LARGE SCALE GENOMIC DNA]</scope>
</reference>
<dbReference type="GO" id="GO:0016095">
    <property type="term" value="P:polyprenol catabolic process"/>
    <property type="evidence" value="ECO:0007669"/>
    <property type="project" value="TreeGrafter"/>
</dbReference>
<dbReference type="AlphaFoldDB" id="A0A1A8W3K4"/>
<dbReference type="Pfam" id="PF02544">
    <property type="entry name" value="Steroid_dh"/>
    <property type="match status" value="1"/>
</dbReference>
<dbReference type="UniPathway" id="UPA00378"/>
<dbReference type="InterPro" id="IPR001104">
    <property type="entry name" value="3-oxo-5_a-steroid_4-DH_C"/>
</dbReference>